<dbReference type="Proteomes" id="UP000008281">
    <property type="component" value="Unassembled WGS sequence"/>
</dbReference>
<dbReference type="AlphaFoldDB" id="E3MZS0"/>
<name>E3MZS0_CAERE</name>
<sequence>MSYDGRCCTQTSLDNMKEIGDPNWKNITDLQRRLSAVNWLMRLRLCVD</sequence>
<reference evidence="1" key="1">
    <citation type="submission" date="2007-07" db="EMBL/GenBank/DDBJ databases">
        <title>PCAP assembly of the Caenorhabditis remanei genome.</title>
        <authorList>
            <consortium name="The Caenorhabditis remanei Sequencing Consortium"/>
            <person name="Wilson R.K."/>
        </authorList>
    </citation>
    <scope>NUCLEOTIDE SEQUENCE [LARGE SCALE GENOMIC DNA]</scope>
    <source>
        <strain evidence="1">PB4641</strain>
    </source>
</reference>
<proteinExistence type="predicted"/>
<organism evidence="2">
    <name type="scientific">Caenorhabditis remanei</name>
    <name type="common">Caenorhabditis vulgaris</name>
    <dbReference type="NCBI Taxonomy" id="31234"/>
    <lineage>
        <taxon>Eukaryota</taxon>
        <taxon>Metazoa</taxon>
        <taxon>Ecdysozoa</taxon>
        <taxon>Nematoda</taxon>
        <taxon>Chromadorea</taxon>
        <taxon>Rhabditida</taxon>
        <taxon>Rhabditina</taxon>
        <taxon>Rhabditomorpha</taxon>
        <taxon>Rhabditoidea</taxon>
        <taxon>Rhabditidae</taxon>
        <taxon>Peloderinae</taxon>
        <taxon>Caenorhabditis</taxon>
    </lineage>
</organism>
<gene>
    <name evidence="1" type="ORF">CRE_07707</name>
</gene>
<dbReference type="HOGENOM" id="CLU_3160460_0_0_1"/>
<dbReference type="InParanoid" id="E3MZS0"/>
<keyword evidence="2" id="KW-1185">Reference proteome</keyword>
<evidence type="ECO:0000313" key="2">
    <source>
        <dbReference type="Proteomes" id="UP000008281"/>
    </source>
</evidence>
<accession>E3MZS0</accession>
<evidence type="ECO:0000313" key="1">
    <source>
        <dbReference type="EMBL" id="EFP13086.1"/>
    </source>
</evidence>
<protein>
    <submittedName>
        <fullName evidence="1">Uncharacterized protein</fullName>
    </submittedName>
</protein>
<dbReference type="EMBL" id="DS268502">
    <property type="protein sequence ID" value="EFP13086.1"/>
    <property type="molecule type" value="Genomic_DNA"/>
</dbReference>